<dbReference type="PROSITE" id="PS01047">
    <property type="entry name" value="HMA_1"/>
    <property type="match status" value="2"/>
</dbReference>
<feature type="transmembrane region" description="Helical" evidence="16">
    <location>
        <begin position="448"/>
        <end position="470"/>
    </location>
</feature>
<dbReference type="GO" id="GO:0016887">
    <property type="term" value="F:ATP hydrolysis activity"/>
    <property type="evidence" value="ECO:0007669"/>
    <property type="project" value="InterPro"/>
</dbReference>
<dbReference type="EC" id="3.6.3.3" evidence="18"/>
<comment type="similarity">
    <text evidence="2">Belongs to the cation transport ATPase (P-type) (TC 3.A.3) family. Type IB subfamily.</text>
</comment>
<proteinExistence type="inferred from homology"/>
<evidence type="ECO:0000256" key="11">
    <source>
        <dbReference type="ARBA" id="ARBA00022967"/>
    </source>
</evidence>
<dbReference type="PROSITE" id="PS00154">
    <property type="entry name" value="ATPASE_E1_E2"/>
    <property type="match status" value="1"/>
</dbReference>
<dbReference type="InterPro" id="IPR023214">
    <property type="entry name" value="HAD_sf"/>
</dbReference>
<evidence type="ECO:0000256" key="15">
    <source>
        <dbReference type="ARBA" id="ARBA00023136"/>
    </source>
</evidence>
<dbReference type="SUPFAM" id="SSF81653">
    <property type="entry name" value="Calcium ATPase, transduction domain A"/>
    <property type="match status" value="1"/>
</dbReference>
<dbReference type="InterPro" id="IPR008250">
    <property type="entry name" value="ATPase_P-typ_transduc_dom_A_sf"/>
</dbReference>
<evidence type="ECO:0000256" key="1">
    <source>
        <dbReference type="ARBA" id="ARBA00004127"/>
    </source>
</evidence>
<dbReference type="Gene3D" id="2.70.150.10">
    <property type="entry name" value="Calcium-transporting ATPase, cytoplasmic transduction domain A"/>
    <property type="match status" value="1"/>
</dbReference>
<dbReference type="SFLD" id="SFLDG00002">
    <property type="entry name" value="C1.7:_P-type_atpase_like"/>
    <property type="match status" value="1"/>
</dbReference>
<dbReference type="NCBIfam" id="TIGR00003">
    <property type="entry name" value="copper ion binding protein"/>
    <property type="match status" value="2"/>
</dbReference>
<feature type="transmembrane region" description="Helical" evidence="16">
    <location>
        <begin position="201"/>
        <end position="224"/>
    </location>
</feature>
<feature type="transmembrane region" description="Helical" evidence="16">
    <location>
        <begin position="236"/>
        <end position="255"/>
    </location>
</feature>
<dbReference type="InterPro" id="IPR023299">
    <property type="entry name" value="ATPase_P-typ_cyto_dom_N"/>
</dbReference>
<reference evidence="18" key="1">
    <citation type="journal article" date="2015" name="Proc. Natl. Acad. Sci. U.S.A.">
        <title>Networks of energetic and metabolic interactions define dynamics in microbial communities.</title>
        <authorList>
            <person name="Embree M."/>
            <person name="Liu J.K."/>
            <person name="Al-Bassam M.M."/>
            <person name="Zengler K."/>
        </authorList>
    </citation>
    <scope>NUCLEOTIDE SEQUENCE</scope>
</reference>
<dbReference type="InterPro" id="IPR036163">
    <property type="entry name" value="HMA_dom_sf"/>
</dbReference>
<dbReference type="InterPro" id="IPR006122">
    <property type="entry name" value="HMA_Cu_ion-bd"/>
</dbReference>
<evidence type="ECO:0000259" key="17">
    <source>
        <dbReference type="PROSITE" id="PS50846"/>
    </source>
</evidence>
<keyword evidence="6" id="KW-0677">Repeat</keyword>
<evidence type="ECO:0000256" key="10">
    <source>
        <dbReference type="ARBA" id="ARBA00022842"/>
    </source>
</evidence>
<name>A0A0W8FUP3_9ZZZZ</name>
<dbReference type="GO" id="GO:0005507">
    <property type="term" value="F:copper ion binding"/>
    <property type="evidence" value="ECO:0007669"/>
    <property type="project" value="InterPro"/>
</dbReference>
<keyword evidence="15 16" id="KW-0472">Membrane</keyword>
<dbReference type="GO" id="GO:0043682">
    <property type="term" value="F:P-type divalent copper transporter activity"/>
    <property type="evidence" value="ECO:0007669"/>
    <property type="project" value="TreeGrafter"/>
</dbReference>
<dbReference type="SFLD" id="SFLDS00003">
    <property type="entry name" value="Haloacid_Dehalogenase"/>
    <property type="match status" value="1"/>
</dbReference>
<dbReference type="FunFam" id="3.30.70.100:FF:000005">
    <property type="entry name" value="Copper-exporting P-type ATPase A"/>
    <property type="match status" value="1"/>
</dbReference>
<dbReference type="InterPro" id="IPR006121">
    <property type="entry name" value="HMA_dom"/>
</dbReference>
<keyword evidence="18" id="KW-0378">Hydrolase</keyword>
<evidence type="ECO:0000256" key="6">
    <source>
        <dbReference type="ARBA" id="ARBA00022737"/>
    </source>
</evidence>
<dbReference type="InterPro" id="IPR018303">
    <property type="entry name" value="ATPase_P-typ_P_site"/>
</dbReference>
<dbReference type="EMBL" id="LNQE01000839">
    <property type="protein sequence ID" value="KUG24640.1"/>
    <property type="molecule type" value="Genomic_DNA"/>
</dbReference>
<sequence length="820" mass="87556">MLNKVTFAVNGMTCASCVKRIEEGLRETTGVSKANVNFASQKAIVEYDGESINAKSLQDKINDLGYEALIDTSGSDQGKITISVGGMTCAACVRRVENALNSVDGVLETSVNLATGRATVIHSAKWGGLTELEKVVTENGYEYLGELKASLADPIEASRVKELRELKLKVTCGAILSVIIFMGSMQHWFGFLHFIPRQIMLWAMFILTAPAVFWVGSRFFIGAYKALLQKTSDMNTLVAVGAFSAYAYSTAATFFPQLFTTSGLMPHVYYDGAAMIVTLILVGRLLEATAKGKTSTAIKKLMGLKPKTAHLIRNGEPTQITVEEVKIDDILLVKPGERIPVDGIILSGESTIDESMLTGESMPVVKETEQKVFAATMNKTGSFTFRATGVGAQTALAQIIRLVEEAQGSKAPIQRMADKVASVFVPAVFVIAFITFAIWYFLPTESNFSRALINFVSVLVIACPCALGLATPTAIMVGTGLGAQSGILIKGGEALEKIHKLTTVVFDKTGTLTKGELTVTDIIAAKDYDEKQVLANAAALEKKSEHPLAQAILQKAKVNGIAIVDAEKFEAVSGMGAKAFIDNKISIVGNRLFMKSENVLVNDWDYQAANLAGEGKTVVYVASEQRVIGIIALADTPKTSAKQAIANLQRRGLKVLIITGDNAGTAKAIAAQLGIDRVLADVLPGKKADEIRKLQVAGEVVAMVGDGINDAPALVTADVGIAIGAGTDVAIEASDITLIRDDLLGVPEAIGLSEATIRVIKQNLFWAFFYNVIGIPVAAGVLYPFFGILLNPEFAAAAMALSSVSVVSNSLRLRRVWRTK</sequence>
<dbReference type="NCBIfam" id="TIGR01511">
    <property type="entry name" value="ATPase-IB1_Cu"/>
    <property type="match status" value="1"/>
</dbReference>
<feature type="domain" description="HMA" evidence="17">
    <location>
        <begin position="78"/>
        <end position="144"/>
    </location>
</feature>
<evidence type="ECO:0000256" key="13">
    <source>
        <dbReference type="ARBA" id="ARBA00023008"/>
    </source>
</evidence>
<dbReference type="GO" id="GO:0055070">
    <property type="term" value="P:copper ion homeostasis"/>
    <property type="evidence" value="ECO:0007669"/>
    <property type="project" value="TreeGrafter"/>
</dbReference>
<dbReference type="EC" id="3.6.3.4" evidence="18"/>
<evidence type="ECO:0000256" key="2">
    <source>
        <dbReference type="ARBA" id="ARBA00006024"/>
    </source>
</evidence>
<feature type="transmembrane region" description="Helical" evidence="16">
    <location>
        <begin position="267"/>
        <end position="286"/>
    </location>
</feature>
<keyword evidence="3" id="KW-0813">Transport</keyword>
<evidence type="ECO:0000256" key="3">
    <source>
        <dbReference type="ARBA" id="ARBA00022448"/>
    </source>
</evidence>
<comment type="caution">
    <text evidence="18">The sequence shown here is derived from an EMBL/GenBank/DDBJ whole genome shotgun (WGS) entry which is preliminary data.</text>
</comment>
<dbReference type="CDD" id="cd02094">
    <property type="entry name" value="P-type_ATPase_Cu-like"/>
    <property type="match status" value="1"/>
</dbReference>
<evidence type="ECO:0000256" key="9">
    <source>
        <dbReference type="ARBA" id="ARBA00022840"/>
    </source>
</evidence>
<dbReference type="NCBIfam" id="TIGR01525">
    <property type="entry name" value="ATPase-IB_hvy"/>
    <property type="match status" value="1"/>
</dbReference>
<dbReference type="PANTHER" id="PTHR43520:SF8">
    <property type="entry name" value="P-TYPE CU(+) TRANSPORTER"/>
    <property type="match status" value="1"/>
</dbReference>
<dbReference type="NCBIfam" id="TIGR01494">
    <property type="entry name" value="ATPase_P-type"/>
    <property type="match status" value="1"/>
</dbReference>
<dbReference type="PRINTS" id="PR00942">
    <property type="entry name" value="CUATPASEI"/>
</dbReference>
<dbReference type="Gene3D" id="3.40.1110.10">
    <property type="entry name" value="Calcium-transporting ATPase, cytoplasmic domain N"/>
    <property type="match status" value="1"/>
</dbReference>
<dbReference type="SUPFAM" id="SSF55008">
    <property type="entry name" value="HMA, heavy metal-associated domain"/>
    <property type="match status" value="2"/>
</dbReference>
<comment type="subcellular location">
    <subcellularLocation>
        <location evidence="1">Endomembrane system</location>
        <topology evidence="1">Multi-pass membrane protein</topology>
    </subcellularLocation>
</comment>
<keyword evidence="4 16" id="KW-0812">Transmembrane</keyword>
<protein>
    <submittedName>
        <fullName evidence="18">Lead, cadmium, zinc and mercury transporting atpase</fullName>
        <ecNumber evidence="18">3.6.3.3</ecNumber>
        <ecNumber evidence="18">3.6.3.4</ecNumber>
    </submittedName>
</protein>
<dbReference type="GO" id="GO:0012505">
    <property type="term" value="C:endomembrane system"/>
    <property type="evidence" value="ECO:0007669"/>
    <property type="project" value="UniProtKB-SubCell"/>
</dbReference>
<dbReference type="InterPro" id="IPR044492">
    <property type="entry name" value="P_typ_ATPase_HD_dom"/>
</dbReference>
<dbReference type="PANTHER" id="PTHR43520">
    <property type="entry name" value="ATP7, ISOFORM B"/>
    <property type="match status" value="1"/>
</dbReference>
<feature type="domain" description="HMA" evidence="17">
    <location>
        <begin position="3"/>
        <end position="69"/>
    </location>
</feature>
<dbReference type="SUPFAM" id="SSF56784">
    <property type="entry name" value="HAD-like"/>
    <property type="match status" value="1"/>
</dbReference>
<keyword evidence="11" id="KW-1278">Translocase</keyword>
<dbReference type="PRINTS" id="PR00119">
    <property type="entry name" value="CATATPASE"/>
</dbReference>
<feature type="transmembrane region" description="Helical" evidence="16">
    <location>
        <begin position="420"/>
        <end position="442"/>
    </location>
</feature>
<dbReference type="InterPro" id="IPR059000">
    <property type="entry name" value="ATPase_P-type_domA"/>
</dbReference>
<keyword evidence="7" id="KW-0547">Nucleotide-binding</keyword>
<dbReference type="PRINTS" id="PR00943">
    <property type="entry name" value="CUATPASE"/>
</dbReference>
<gene>
    <name evidence="18" type="ORF">ASZ90_005549</name>
</gene>
<evidence type="ECO:0000256" key="8">
    <source>
        <dbReference type="ARBA" id="ARBA00022796"/>
    </source>
</evidence>
<evidence type="ECO:0000256" key="12">
    <source>
        <dbReference type="ARBA" id="ARBA00022989"/>
    </source>
</evidence>
<dbReference type="Pfam" id="PF00403">
    <property type="entry name" value="HMA"/>
    <property type="match status" value="2"/>
</dbReference>
<dbReference type="InterPro" id="IPR027256">
    <property type="entry name" value="P-typ_ATPase_IB"/>
</dbReference>
<keyword evidence="14" id="KW-0406">Ion transport</keyword>
<evidence type="ECO:0000256" key="4">
    <source>
        <dbReference type="ARBA" id="ARBA00022692"/>
    </source>
</evidence>
<dbReference type="PROSITE" id="PS50846">
    <property type="entry name" value="HMA_2"/>
    <property type="match status" value="2"/>
</dbReference>
<feature type="transmembrane region" description="Helical" evidence="16">
    <location>
        <begin position="764"/>
        <end position="788"/>
    </location>
</feature>
<evidence type="ECO:0000256" key="5">
    <source>
        <dbReference type="ARBA" id="ARBA00022723"/>
    </source>
</evidence>
<evidence type="ECO:0000256" key="7">
    <source>
        <dbReference type="ARBA" id="ARBA00022741"/>
    </source>
</evidence>
<dbReference type="GO" id="GO:0005524">
    <property type="term" value="F:ATP binding"/>
    <property type="evidence" value="ECO:0007669"/>
    <property type="project" value="UniProtKB-KW"/>
</dbReference>
<organism evidence="18">
    <name type="scientific">hydrocarbon metagenome</name>
    <dbReference type="NCBI Taxonomy" id="938273"/>
    <lineage>
        <taxon>unclassified sequences</taxon>
        <taxon>metagenomes</taxon>
        <taxon>ecological metagenomes</taxon>
    </lineage>
</organism>
<feature type="transmembrane region" description="Helical" evidence="16">
    <location>
        <begin position="794"/>
        <end position="811"/>
    </location>
</feature>
<dbReference type="CDD" id="cd00371">
    <property type="entry name" value="HMA"/>
    <property type="match status" value="2"/>
</dbReference>
<keyword evidence="8" id="KW-0187">Copper transport</keyword>
<dbReference type="FunFam" id="3.30.70.100:FF:000001">
    <property type="entry name" value="ATPase copper transporting beta"/>
    <property type="match status" value="1"/>
</dbReference>
<dbReference type="InterPro" id="IPR017969">
    <property type="entry name" value="Heavy-metal-associated_CS"/>
</dbReference>
<accession>A0A0W8FUP3</accession>
<dbReference type="Gene3D" id="3.30.70.100">
    <property type="match status" value="2"/>
</dbReference>
<keyword evidence="13" id="KW-0186">Copper</keyword>
<dbReference type="InterPro" id="IPR023298">
    <property type="entry name" value="ATPase_P-typ_TM_dom_sf"/>
</dbReference>
<dbReference type="SFLD" id="SFLDF00027">
    <property type="entry name" value="p-type_atpase"/>
    <property type="match status" value="1"/>
</dbReference>
<dbReference type="SUPFAM" id="SSF81665">
    <property type="entry name" value="Calcium ATPase, transmembrane domain M"/>
    <property type="match status" value="1"/>
</dbReference>
<keyword evidence="9" id="KW-0067">ATP-binding</keyword>
<evidence type="ECO:0000313" key="18">
    <source>
        <dbReference type="EMBL" id="KUG24640.1"/>
    </source>
</evidence>
<evidence type="ECO:0000256" key="14">
    <source>
        <dbReference type="ARBA" id="ARBA00023065"/>
    </source>
</evidence>
<dbReference type="InterPro" id="IPR036412">
    <property type="entry name" value="HAD-like_sf"/>
</dbReference>
<dbReference type="Pfam" id="PF00122">
    <property type="entry name" value="E1-E2_ATPase"/>
    <property type="match status" value="1"/>
</dbReference>
<dbReference type="GO" id="GO:0016020">
    <property type="term" value="C:membrane"/>
    <property type="evidence" value="ECO:0007669"/>
    <property type="project" value="InterPro"/>
</dbReference>
<dbReference type="Pfam" id="PF00702">
    <property type="entry name" value="Hydrolase"/>
    <property type="match status" value="1"/>
</dbReference>
<evidence type="ECO:0000256" key="16">
    <source>
        <dbReference type="SAM" id="Phobius"/>
    </source>
</evidence>
<keyword evidence="5" id="KW-0479">Metal-binding</keyword>
<feature type="transmembrane region" description="Helical" evidence="16">
    <location>
        <begin position="168"/>
        <end position="189"/>
    </location>
</feature>
<dbReference type="FunFam" id="2.70.150.10:FF:000002">
    <property type="entry name" value="Copper-transporting ATPase 1, putative"/>
    <property type="match status" value="1"/>
</dbReference>
<keyword evidence="10" id="KW-0460">Magnesium</keyword>
<keyword evidence="12 16" id="KW-1133">Transmembrane helix</keyword>
<dbReference type="AlphaFoldDB" id="A0A0W8FUP3"/>
<dbReference type="Gene3D" id="3.40.50.1000">
    <property type="entry name" value="HAD superfamily/HAD-like"/>
    <property type="match status" value="1"/>
</dbReference>
<dbReference type="InterPro" id="IPR001757">
    <property type="entry name" value="P_typ_ATPase"/>
</dbReference>